<reference evidence="2 3" key="1">
    <citation type="submission" date="2016-05" db="EMBL/GenBank/DDBJ databases">
        <title>Niabella ginsenosidivorans BS26 whole genome sequencing.</title>
        <authorList>
            <person name="Im W.T."/>
            <person name="Siddiqi M.Z."/>
        </authorList>
    </citation>
    <scope>NUCLEOTIDE SEQUENCE [LARGE SCALE GENOMIC DNA]</scope>
    <source>
        <strain evidence="2 3">BS26</strain>
    </source>
</reference>
<evidence type="ECO:0000313" key="2">
    <source>
        <dbReference type="EMBL" id="ANH83767.1"/>
    </source>
</evidence>
<dbReference type="AlphaFoldDB" id="A0A1A9I7V7"/>
<dbReference type="KEGG" id="nia:A8C56_07245"/>
<feature type="transmembrane region" description="Helical" evidence="1">
    <location>
        <begin position="119"/>
        <end position="140"/>
    </location>
</feature>
<keyword evidence="1" id="KW-0472">Membrane</keyword>
<dbReference type="STRING" id="1176587.A8C56_07245"/>
<protein>
    <recommendedName>
        <fullName evidence="4">DUF1345 domain-containing protein</fullName>
    </recommendedName>
</protein>
<feature type="transmembrane region" description="Helical" evidence="1">
    <location>
        <begin position="21"/>
        <end position="40"/>
    </location>
</feature>
<dbReference type="EMBL" id="CP015772">
    <property type="protein sequence ID" value="ANH83767.1"/>
    <property type="molecule type" value="Genomic_DNA"/>
</dbReference>
<organism evidence="2 3">
    <name type="scientific">Niabella ginsenosidivorans</name>
    <dbReference type="NCBI Taxonomy" id="1176587"/>
    <lineage>
        <taxon>Bacteria</taxon>
        <taxon>Pseudomonadati</taxon>
        <taxon>Bacteroidota</taxon>
        <taxon>Chitinophagia</taxon>
        <taxon>Chitinophagales</taxon>
        <taxon>Chitinophagaceae</taxon>
        <taxon>Niabella</taxon>
    </lineage>
</organism>
<keyword evidence="1" id="KW-0812">Transmembrane</keyword>
<keyword evidence="3" id="KW-1185">Reference proteome</keyword>
<evidence type="ECO:0000256" key="1">
    <source>
        <dbReference type="SAM" id="Phobius"/>
    </source>
</evidence>
<dbReference type="Pfam" id="PF07077">
    <property type="entry name" value="DUF1345"/>
    <property type="match status" value="1"/>
</dbReference>
<feature type="transmembrane region" description="Helical" evidence="1">
    <location>
        <begin position="46"/>
        <end position="65"/>
    </location>
</feature>
<gene>
    <name evidence="2" type="ORF">A8C56_07245</name>
</gene>
<evidence type="ECO:0008006" key="4">
    <source>
        <dbReference type="Google" id="ProtNLM"/>
    </source>
</evidence>
<keyword evidence="1" id="KW-1133">Transmembrane helix</keyword>
<feature type="transmembrane region" description="Helical" evidence="1">
    <location>
        <begin position="85"/>
        <end position="107"/>
    </location>
</feature>
<dbReference type="Proteomes" id="UP000077667">
    <property type="component" value="Chromosome"/>
</dbReference>
<dbReference type="InterPro" id="IPR009781">
    <property type="entry name" value="DUF1345"/>
</dbReference>
<accession>A0A1A9I7V7</accession>
<dbReference type="RefSeq" id="WP_067761722.1">
    <property type="nucleotide sequence ID" value="NZ_CP015772.1"/>
</dbReference>
<name>A0A1A9I7V7_9BACT</name>
<feature type="transmembrane region" description="Helical" evidence="1">
    <location>
        <begin position="200"/>
        <end position="222"/>
    </location>
</feature>
<evidence type="ECO:0000313" key="3">
    <source>
        <dbReference type="Proteomes" id="UP000077667"/>
    </source>
</evidence>
<sequence>MQNKHPFKEKKVHKLLALQRLFISFIVGGIAGGITSFFRPPVMMDILIGWLFFCCCYLLICWYIIYTTPHEYIVKKAAVEDGGRAFVFIFILITCFACLAAVLSIIINAKENNLSKYLWIPVSVGSIVASWLLVHTIYIFHYAHLYYQDGEKGCGLKFPEDDQPNYLDFAYYSLCMGCTFQVSDVNTTSKQLRYVTMYHGLISFALNTFLVALTINIISGLIH</sequence>
<proteinExistence type="predicted"/>